<dbReference type="Gene3D" id="2.60.110.10">
    <property type="entry name" value="Thaumatin"/>
    <property type="match status" value="1"/>
</dbReference>
<dbReference type="InterPro" id="IPR001938">
    <property type="entry name" value="Thaumatin"/>
</dbReference>
<keyword evidence="3" id="KW-1185">Reference proteome</keyword>
<accession>A0A022RF34</accession>
<dbReference type="PRINTS" id="PR00347">
    <property type="entry name" value="THAUMATIN"/>
</dbReference>
<dbReference type="STRING" id="4155.A0A022RF34"/>
<evidence type="ECO:0008006" key="4">
    <source>
        <dbReference type="Google" id="ProtNLM"/>
    </source>
</evidence>
<sequence>PSTLTEYAMNQFSNLDLLDISLLDRFYIPMEFSPTSNGCRSMRPRECNNSCTVFRTNEYCCTNGQRSCGPTGYSRYFKKMCPDAYSYTQNGPTSTFTCPGGTNYTFVFCP</sequence>
<organism evidence="2 3">
    <name type="scientific">Erythranthe guttata</name>
    <name type="common">Yellow monkey flower</name>
    <name type="synonym">Mimulus guttatus</name>
    <dbReference type="NCBI Taxonomy" id="4155"/>
    <lineage>
        <taxon>Eukaryota</taxon>
        <taxon>Viridiplantae</taxon>
        <taxon>Streptophyta</taxon>
        <taxon>Embryophyta</taxon>
        <taxon>Tracheophyta</taxon>
        <taxon>Spermatophyta</taxon>
        <taxon>Magnoliopsida</taxon>
        <taxon>eudicotyledons</taxon>
        <taxon>Gunneridae</taxon>
        <taxon>Pentapetalae</taxon>
        <taxon>asterids</taxon>
        <taxon>lamiids</taxon>
        <taxon>Lamiales</taxon>
        <taxon>Phrymaceae</taxon>
        <taxon>Erythranthe</taxon>
    </lineage>
</organism>
<dbReference type="AlphaFoldDB" id="A0A022RF34"/>
<dbReference type="GO" id="GO:0006952">
    <property type="term" value="P:defense response"/>
    <property type="evidence" value="ECO:0000318"/>
    <property type="project" value="GO_Central"/>
</dbReference>
<evidence type="ECO:0000313" key="2">
    <source>
        <dbReference type="EMBL" id="EYU38378.1"/>
    </source>
</evidence>
<evidence type="ECO:0000313" key="3">
    <source>
        <dbReference type="Proteomes" id="UP000030748"/>
    </source>
</evidence>
<dbReference type="PROSITE" id="PS51367">
    <property type="entry name" value="THAUMATIN_2"/>
    <property type="match status" value="1"/>
</dbReference>
<evidence type="ECO:0000256" key="1">
    <source>
        <dbReference type="PIRSR" id="PIRSR002703-1"/>
    </source>
</evidence>
<feature type="disulfide bond" evidence="1">
    <location>
        <begin position="61"/>
        <end position="68"/>
    </location>
</feature>
<feature type="non-terminal residue" evidence="2">
    <location>
        <position position="1"/>
    </location>
</feature>
<reference evidence="2 3" key="1">
    <citation type="journal article" date="2013" name="Proc. Natl. Acad. Sci. U.S.A.">
        <title>Fine-scale variation in meiotic recombination in Mimulus inferred from population shotgun sequencing.</title>
        <authorList>
            <person name="Hellsten U."/>
            <person name="Wright K.M."/>
            <person name="Jenkins J."/>
            <person name="Shu S."/>
            <person name="Yuan Y."/>
            <person name="Wessler S.R."/>
            <person name="Schmutz J."/>
            <person name="Willis J.H."/>
            <person name="Rokhsar D.S."/>
        </authorList>
    </citation>
    <scope>NUCLEOTIDE SEQUENCE [LARGE SCALE GENOMIC DNA]</scope>
    <source>
        <strain evidence="3">cv. DUN x IM62</strain>
    </source>
</reference>
<proteinExistence type="predicted"/>
<dbReference type="SMART" id="SM00205">
    <property type="entry name" value="THN"/>
    <property type="match status" value="1"/>
</dbReference>
<dbReference type="EMBL" id="KI630481">
    <property type="protein sequence ID" value="EYU38378.1"/>
    <property type="molecule type" value="Genomic_DNA"/>
</dbReference>
<dbReference type="Proteomes" id="UP000030748">
    <property type="component" value="Unassembled WGS sequence"/>
</dbReference>
<dbReference type="PIRSF" id="PIRSF002703">
    <property type="entry name" value="Thaumatin"/>
    <property type="match status" value="1"/>
</dbReference>
<name>A0A022RF34_ERYGU</name>
<dbReference type="SUPFAM" id="SSF49870">
    <property type="entry name" value="Osmotin, thaumatin-like protein"/>
    <property type="match status" value="1"/>
</dbReference>
<feature type="disulfide bond" evidence="1">
    <location>
        <begin position="51"/>
        <end position="60"/>
    </location>
</feature>
<dbReference type="Pfam" id="PF00314">
    <property type="entry name" value="Thaumatin"/>
    <property type="match status" value="1"/>
</dbReference>
<gene>
    <name evidence="2" type="ORF">MIMGU_mgv1a023080mg</name>
</gene>
<keyword evidence="1" id="KW-1015">Disulfide bond</keyword>
<feature type="disulfide bond" evidence="1">
    <location>
        <begin position="39"/>
        <end position="98"/>
    </location>
</feature>
<dbReference type="InterPro" id="IPR037176">
    <property type="entry name" value="Osmotin/thaumatin-like_sf"/>
</dbReference>
<dbReference type="PANTHER" id="PTHR31048">
    <property type="entry name" value="OS03G0233200 PROTEIN"/>
    <property type="match status" value="1"/>
</dbReference>
<protein>
    <recommendedName>
        <fullName evidence="4">Osmotin-like protein</fullName>
    </recommendedName>
</protein>